<evidence type="ECO:0000256" key="1">
    <source>
        <dbReference type="SAM" id="MobiDB-lite"/>
    </source>
</evidence>
<proteinExistence type="predicted"/>
<dbReference type="EMBL" id="WJXW01000008">
    <property type="protein sequence ID" value="KAF9733664.1"/>
    <property type="molecule type" value="Genomic_DNA"/>
</dbReference>
<dbReference type="AlphaFoldDB" id="A0A9P6GE00"/>
<dbReference type="Proteomes" id="UP000756921">
    <property type="component" value="Unassembled WGS sequence"/>
</dbReference>
<evidence type="ECO:0000313" key="3">
    <source>
        <dbReference type="Proteomes" id="UP000756921"/>
    </source>
</evidence>
<organism evidence="2 3">
    <name type="scientific">Paraphaeosphaeria minitans</name>
    <dbReference type="NCBI Taxonomy" id="565426"/>
    <lineage>
        <taxon>Eukaryota</taxon>
        <taxon>Fungi</taxon>
        <taxon>Dikarya</taxon>
        <taxon>Ascomycota</taxon>
        <taxon>Pezizomycotina</taxon>
        <taxon>Dothideomycetes</taxon>
        <taxon>Pleosporomycetidae</taxon>
        <taxon>Pleosporales</taxon>
        <taxon>Massarineae</taxon>
        <taxon>Didymosphaeriaceae</taxon>
        <taxon>Paraphaeosphaeria</taxon>
    </lineage>
</organism>
<evidence type="ECO:0000313" key="2">
    <source>
        <dbReference type="EMBL" id="KAF9733664.1"/>
    </source>
</evidence>
<name>A0A9P6GE00_9PLEO</name>
<accession>A0A9P6GE00</accession>
<feature type="region of interest" description="Disordered" evidence="1">
    <location>
        <begin position="84"/>
        <end position="111"/>
    </location>
</feature>
<sequence>MVWRALWTKLSARSRAVAEAGPWRGEQSAKKLCGQARLTELLTWSHNYEHSGTPDVGASAGGCRLDRKACGMPSPAAERRRGRAVVKHGGGPGEGMLRARGGRGTGEARTPSWEAQVFRREAEVLAGVGQEARAARERAVGADTSMGVAASSTTTASLGAVQCWSSPPAG</sequence>
<reference evidence="2" key="1">
    <citation type="journal article" date="2020" name="Mol. Plant Microbe Interact.">
        <title>Genome Sequence of the Biocontrol Agent Coniothyrium minitans strain Conio (IMI 134523).</title>
        <authorList>
            <person name="Patel D."/>
            <person name="Shittu T.A."/>
            <person name="Baroncelli R."/>
            <person name="Muthumeenakshi S."/>
            <person name="Osborne T.H."/>
            <person name="Janganan T.K."/>
            <person name="Sreenivasaprasad S."/>
        </authorList>
    </citation>
    <scope>NUCLEOTIDE SEQUENCE</scope>
    <source>
        <strain evidence="2">Conio</strain>
    </source>
</reference>
<keyword evidence="3" id="KW-1185">Reference proteome</keyword>
<comment type="caution">
    <text evidence="2">The sequence shown here is derived from an EMBL/GenBank/DDBJ whole genome shotgun (WGS) entry which is preliminary data.</text>
</comment>
<protein>
    <submittedName>
        <fullName evidence="2">Uncharacterized protein</fullName>
    </submittedName>
</protein>
<gene>
    <name evidence="2" type="ORF">PMIN01_08007</name>
</gene>